<organism evidence="4 5">
    <name type="scientific">Kockovaella imperatae</name>
    <dbReference type="NCBI Taxonomy" id="4999"/>
    <lineage>
        <taxon>Eukaryota</taxon>
        <taxon>Fungi</taxon>
        <taxon>Dikarya</taxon>
        <taxon>Basidiomycota</taxon>
        <taxon>Agaricomycotina</taxon>
        <taxon>Tremellomycetes</taxon>
        <taxon>Tremellales</taxon>
        <taxon>Cuniculitremaceae</taxon>
        <taxon>Kockovaella</taxon>
    </lineage>
</organism>
<gene>
    <name evidence="4" type="ORF">BD324DRAFT_608980</name>
</gene>
<proteinExistence type="predicted"/>
<keyword evidence="5" id="KW-1185">Reference proteome</keyword>
<dbReference type="InParanoid" id="A0A1Y1UE22"/>
<dbReference type="SUPFAM" id="SSF57959">
    <property type="entry name" value="Leucine zipper domain"/>
    <property type="match status" value="1"/>
</dbReference>
<feature type="compositionally biased region" description="Acidic residues" evidence="2">
    <location>
        <begin position="250"/>
        <end position="259"/>
    </location>
</feature>
<evidence type="ECO:0000313" key="4">
    <source>
        <dbReference type="EMBL" id="ORX36288.1"/>
    </source>
</evidence>
<comment type="caution">
    <text evidence="4">The sequence shown here is derived from an EMBL/GenBank/DDBJ whole genome shotgun (WGS) entry which is preliminary data.</text>
</comment>
<dbReference type="OrthoDB" id="5571888at2759"/>
<feature type="compositionally biased region" description="Polar residues" evidence="2">
    <location>
        <begin position="54"/>
        <end position="72"/>
    </location>
</feature>
<evidence type="ECO:0000259" key="3">
    <source>
        <dbReference type="PROSITE" id="PS50217"/>
    </source>
</evidence>
<accession>A0A1Y1UE22</accession>
<dbReference type="GeneID" id="33555943"/>
<evidence type="ECO:0000256" key="2">
    <source>
        <dbReference type="SAM" id="MobiDB-lite"/>
    </source>
</evidence>
<feature type="region of interest" description="Disordered" evidence="2">
    <location>
        <begin position="54"/>
        <end position="151"/>
    </location>
</feature>
<feature type="domain" description="BZIP" evidence="3">
    <location>
        <begin position="290"/>
        <end position="350"/>
    </location>
</feature>
<evidence type="ECO:0000256" key="1">
    <source>
        <dbReference type="SAM" id="Coils"/>
    </source>
</evidence>
<feature type="compositionally biased region" description="Basic residues" evidence="2">
    <location>
        <begin position="233"/>
        <end position="244"/>
    </location>
</feature>
<feature type="compositionally biased region" description="Low complexity" evidence="2">
    <location>
        <begin position="135"/>
        <end position="145"/>
    </location>
</feature>
<feature type="region of interest" description="Disordered" evidence="2">
    <location>
        <begin position="1"/>
        <end position="33"/>
    </location>
</feature>
<keyword evidence="1" id="KW-0175">Coiled coil</keyword>
<protein>
    <recommendedName>
        <fullName evidence="3">BZIP domain-containing protein</fullName>
    </recommendedName>
</protein>
<dbReference type="PROSITE" id="PS50217">
    <property type="entry name" value="BZIP"/>
    <property type="match status" value="1"/>
</dbReference>
<dbReference type="EMBL" id="NBSH01000008">
    <property type="protein sequence ID" value="ORX36288.1"/>
    <property type="molecule type" value="Genomic_DNA"/>
</dbReference>
<dbReference type="RefSeq" id="XP_021870389.1">
    <property type="nucleotide sequence ID" value="XM_022014135.1"/>
</dbReference>
<dbReference type="InterPro" id="IPR004827">
    <property type="entry name" value="bZIP"/>
</dbReference>
<feature type="coiled-coil region" evidence="1">
    <location>
        <begin position="312"/>
        <end position="353"/>
    </location>
</feature>
<feature type="region of interest" description="Disordered" evidence="2">
    <location>
        <begin position="217"/>
        <end position="262"/>
    </location>
</feature>
<sequence>MATDYFSTDPIVAPQDSSSGRLGVSGSGGGGLTPGHPINGFLSPNFWLFQTASEGTHPNQSMTNLSSGSDTPMSVGGGTIETRNSSLSTTATQQSPFNSAVSIPGSTDQSPAIHPSQLESVNFTNPFHHHQPEGAASASSSSSSSVPQVGMKFDRPNAIHTSLLVSPRKRGKATSQSLPTLITTTQMETSMDSPESYEISTPDIKPVVHHIRPPLRSEANAVASSSSSSGQGHSRRTSTAKRRMSSMDSLMEEPDEVDSEHEQYEISEGVERDGMIWGMKVEDYRALTARERKRVRNRISARTFRAKRKEHLSSLETTLNAKETKLRLATDEAARLRKQVADLKKRLSKYEAV</sequence>
<reference evidence="4 5" key="1">
    <citation type="submission" date="2017-03" db="EMBL/GenBank/DDBJ databases">
        <title>Widespread Adenine N6-methylation of Active Genes in Fungi.</title>
        <authorList>
            <consortium name="DOE Joint Genome Institute"/>
            <person name="Mondo S.J."/>
            <person name="Dannebaum R.O."/>
            <person name="Kuo R.C."/>
            <person name="Louie K.B."/>
            <person name="Bewick A.J."/>
            <person name="Labutti K."/>
            <person name="Haridas S."/>
            <person name="Kuo A."/>
            <person name="Salamov A."/>
            <person name="Ahrendt S.R."/>
            <person name="Lau R."/>
            <person name="Bowen B.P."/>
            <person name="Lipzen A."/>
            <person name="Sullivan W."/>
            <person name="Andreopoulos W.B."/>
            <person name="Clum A."/>
            <person name="Lindquist E."/>
            <person name="Daum C."/>
            <person name="Northen T.R."/>
            <person name="Ramamoorthy G."/>
            <person name="Schmitz R.J."/>
            <person name="Gryganskyi A."/>
            <person name="Culley D."/>
            <person name="Magnuson J."/>
            <person name="James T.Y."/>
            <person name="O'Malley M.A."/>
            <person name="Stajich J.E."/>
            <person name="Spatafora J.W."/>
            <person name="Visel A."/>
            <person name="Grigoriev I.V."/>
        </authorList>
    </citation>
    <scope>NUCLEOTIDE SEQUENCE [LARGE SCALE GENOMIC DNA]</scope>
    <source>
        <strain evidence="4 5">NRRL Y-17943</strain>
    </source>
</reference>
<dbReference type="InterPro" id="IPR046347">
    <property type="entry name" value="bZIP_sf"/>
</dbReference>
<dbReference type="Proteomes" id="UP000193218">
    <property type="component" value="Unassembled WGS sequence"/>
</dbReference>
<dbReference type="STRING" id="4999.A0A1Y1UE22"/>
<evidence type="ECO:0000313" key="5">
    <source>
        <dbReference type="Proteomes" id="UP000193218"/>
    </source>
</evidence>
<dbReference type="AlphaFoldDB" id="A0A1Y1UE22"/>
<feature type="compositionally biased region" description="Polar residues" evidence="2">
    <location>
        <begin position="81"/>
        <end position="110"/>
    </location>
</feature>
<dbReference type="GO" id="GO:0003700">
    <property type="term" value="F:DNA-binding transcription factor activity"/>
    <property type="evidence" value="ECO:0007669"/>
    <property type="project" value="InterPro"/>
</dbReference>
<feature type="compositionally biased region" description="Gly residues" evidence="2">
    <location>
        <begin position="23"/>
        <end position="33"/>
    </location>
</feature>
<dbReference type="Gene3D" id="1.20.5.170">
    <property type="match status" value="1"/>
</dbReference>
<name>A0A1Y1UE22_9TREE</name>
<dbReference type="PROSITE" id="PS00036">
    <property type="entry name" value="BZIP_BASIC"/>
    <property type="match status" value="1"/>
</dbReference>